<protein>
    <submittedName>
        <fullName evidence="1">Uncharacterized protein</fullName>
    </submittedName>
</protein>
<reference evidence="1" key="2">
    <citation type="journal article" date="2022" name="Microbiol. Resour. Announc.">
        <title>Metagenome Sequencing to Explore Phylogenomics of Terrestrial Cyanobacteria.</title>
        <authorList>
            <person name="Ward R.D."/>
            <person name="Stajich J.E."/>
            <person name="Johansen J.R."/>
            <person name="Huntemann M."/>
            <person name="Clum A."/>
            <person name="Foster B."/>
            <person name="Foster B."/>
            <person name="Roux S."/>
            <person name="Palaniappan K."/>
            <person name="Varghese N."/>
            <person name="Mukherjee S."/>
            <person name="Reddy T.B.K."/>
            <person name="Daum C."/>
            <person name="Copeland A."/>
            <person name="Chen I.A."/>
            <person name="Ivanova N.N."/>
            <person name="Kyrpides N.C."/>
            <person name="Shapiro N."/>
            <person name="Eloe-Fadrosh E.A."/>
            <person name="Pietrasiak N."/>
        </authorList>
    </citation>
    <scope>NUCLEOTIDE SEQUENCE</scope>
    <source>
        <strain evidence="1">CPER-KK1</strain>
    </source>
</reference>
<proteinExistence type="predicted"/>
<dbReference type="AlphaFoldDB" id="A0A951PPH6"/>
<comment type="caution">
    <text evidence="1">The sequence shown here is derived from an EMBL/GenBank/DDBJ whole genome shotgun (WGS) entry which is preliminary data.</text>
</comment>
<organism evidence="1 2">
    <name type="scientific">Symplocastrum torsivum CPER-KK1</name>
    <dbReference type="NCBI Taxonomy" id="450513"/>
    <lineage>
        <taxon>Bacteria</taxon>
        <taxon>Bacillati</taxon>
        <taxon>Cyanobacteriota</taxon>
        <taxon>Cyanophyceae</taxon>
        <taxon>Oscillatoriophycideae</taxon>
        <taxon>Oscillatoriales</taxon>
        <taxon>Microcoleaceae</taxon>
        <taxon>Symplocastrum</taxon>
    </lineage>
</organism>
<evidence type="ECO:0000313" key="2">
    <source>
        <dbReference type="Proteomes" id="UP000753908"/>
    </source>
</evidence>
<dbReference type="EMBL" id="JAHHIF010000045">
    <property type="protein sequence ID" value="MBW4547655.1"/>
    <property type="molecule type" value="Genomic_DNA"/>
</dbReference>
<name>A0A951PPH6_9CYAN</name>
<evidence type="ECO:0000313" key="1">
    <source>
        <dbReference type="EMBL" id="MBW4547655.1"/>
    </source>
</evidence>
<reference evidence="1" key="1">
    <citation type="submission" date="2021-05" db="EMBL/GenBank/DDBJ databases">
        <authorList>
            <person name="Pietrasiak N."/>
            <person name="Ward R."/>
            <person name="Stajich J.E."/>
            <person name="Kurbessoian T."/>
        </authorList>
    </citation>
    <scope>NUCLEOTIDE SEQUENCE</scope>
    <source>
        <strain evidence="1">CPER-KK1</strain>
    </source>
</reference>
<dbReference type="Proteomes" id="UP000753908">
    <property type="component" value="Unassembled WGS sequence"/>
</dbReference>
<accession>A0A951PPH6</accession>
<gene>
    <name evidence="1" type="ORF">KME25_24915</name>
</gene>
<sequence>MTEKRTDENPYELDKIRDLINRVQQSIVDVETQTNTIEQADQNPHELEKIRDLINGVQQSIVDVETQTNKIEWLRLYFALYFLMRSKSIAPSSKGFTDHMASDIDENTDEV</sequence>